<dbReference type="Gene3D" id="3.40.50.1910">
    <property type="match status" value="2"/>
</dbReference>
<dbReference type="KEGG" id="tad:TRIADDRAFT_57259"/>
<dbReference type="CTD" id="6754844"/>
<proteinExistence type="inferred from homology"/>
<dbReference type="PhylomeDB" id="B3RYY4"/>
<organism evidence="2 3">
    <name type="scientific">Trichoplax adhaerens</name>
    <name type="common">Trichoplax reptans</name>
    <dbReference type="NCBI Taxonomy" id="10228"/>
    <lineage>
        <taxon>Eukaryota</taxon>
        <taxon>Metazoa</taxon>
        <taxon>Placozoa</taxon>
        <taxon>Uniplacotomia</taxon>
        <taxon>Trichoplacea</taxon>
        <taxon>Trichoplacidae</taxon>
        <taxon>Trichoplax</taxon>
    </lineage>
</organism>
<dbReference type="Pfam" id="PF00995">
    <property type="entry name" value="Sec1"/>
    <property type="match status" value="1"/>
</dbReference>
<evidence type="ECO:0008006" key="4">
    <source>
        <dbReference type="Google" id="ProtNLM"/>
    </source>
</evidence>
<dbReference type="EMBL" id="DS985246">
    <property type="protein sequence ID" value="EDV24105.1"/>
    <property type="molecule type" value="Genomic_DNA"/>
</dbReference>
<dbReference type="InterPro" id="IPR043154">
    <property type="entry name" value="Sec-1-like_dom1"/>
</dbReference>
<reference evidence="2 3" key="1">
    <citation type="journal article" date="2008" name="Nature">
        <title>The Trichoplax genome and the nature of placozoans.</title>
        <authorList>
            <person name="Srivastava M."/>
            <person name="Begovic E."/>
            <person name="Chapman J."/>
            <person name="Putnam N.H."/>
            <person name="Hellsten U."/>
            <person name="Kawashima T."/>
            <person name="Kuo A."/>
            <person name="Mitros T."/>
            <person name="Salamov A."/>
            <person name="Carpenter M.L."/>
            <person name="Signorovitch A.Y."/>
            <person name="Moreno M.A."/>
            <person name="Kamm K."/>
            <person name="Grimwood J."/>
            <person name="Schmutz J."/>
            <person name="Shapiro H."/>
            <person name="Grigoriev I.V."/>
            <person name="Buss L.W."/>
            <person name="Schierwater B."/>
            <person name="Dellaporta S.L."/>
            <person name="Rokhsar D.S."/>
        </authorList>
    </citation>
    <scope>NUCLEOTIDE SEQUENCE [LARGE SCALE GENOMIC DNA]</scope>
    <source>
        <strain evidence="2 3">Grell-BS-1999</strain>
    </source>
</reference>
<dbReference type="Gene3D" id="3.40.50.2060">
    <property type="match status" value="1"/>
</dbReference>
<accession>B3RYY4</accession>
<dbReference type="GO" id="GO:0033263">
    <property type="term" value="C:CORVET complex"/>
    <property type="evidence" value="ECO:0000318"/>
    <property type="project" value="GO_Central"/>
</dbReference>
<dbReference type="AlphaFoldDB" id="B3RYY4"/>
<dbReference type="FunFam" id="3.40.50.1910:FF:000005">
    <property type="entry name" value="vacuolar protein sorting-associated protein 33A isoform X1"/>
    <property type="match status" value="1"/>
</dbReference>
<dbReference type="OrthoDB" id="10262287at2759"/>
<dbReference type="OMA" id="EFHIFFV"/>
<dbReference type="SUPFAM" id="SSF56815">
    <property type="entry name" value="Sec1/munc18-like (SM) proteins"/>
    <property type="match status" value="1"/>
</dbReference>
<dbReference type="GeneID" id="6754844"/>
<evidence type="ECO:0000313" key="2">
    <source>
        <dbReference type="EMBL" id="EDV24105.1"/>
    </source>
</evidence>
<dbReference type="InterPro" id="IPR036045">
    <property type="entry name" value="Sec1-like_sf"/>
</dbReference>
<evidence type="ECO:0000256" key="1">
    <source>
        <dbReference type="ARBA" id="ARBA00009884"/>
    </source>
</evidence>
<dbReference type="HOGENOM" id="CLU_016678_3_1_1"/>
<dbReference type="PANTHER" id="PTHR11679">
    <property type="entry name" value="VESICLE PROTEIN SORTING-ASSOCIATED"/>
    <property type="match status" value="1"/>
</dbReference>
<keyword evidence="3" id="KW-1185">Reference proteome</keyword>
<dbReference type="GO" id="GO:0016192">
    <property type="term" value="P:vesicle-mediated transport"/>
    <property type="evidence" value="ECO:0000318"/>
    <property type="project" value="GO_Central"/>
</dbReference>
<dbReference type="PIRSF" id="PIRSF005715">
    <property type="entry name" value="VPS45_Sec1"/>
    <property type="match status" value="1"/>
</dbReference>
<gene>
    <name evidence="2" type="ORF">TRIADDRAFT_57259</name>
</gene>
<dbReference type="Gene3D" id="3.90.830.10">
    <property type="entry name" value="Syntaxin Binding Protein 1, Chain A, domain 2"/>
    <property type="match status" value="1"/>
</dbReference>
<comment type="similarity">
    <text evidence="1">Belongs to the STXBP/unc-18/SEC1 family.</text>
</comment>
<dbReference type="RefSeq" id="XP_002113631.1">
    <property type="nucleotide sequence ID" value="XM_002113595.1"/>
</dbReference>
<dbReference type="GO" id="GO:0006886">
    <property type="term" value="P:intracellular protein transport"/>
    <property type="evidence" value="ECO:0000318"/>
    <property type="project" value="GO_Central"/>
</dbReference>
<dbReference type="InterPro" id="IPR043127">
    <property type="entry name" value="Sec-1-like_dom3a"/>
</dbReference>
<evidence type="ECO:0000313" key="3">
    <source>
        <dbReference type="Proteomes" id="UP000009022"/>
    </source>
</evidence>
<dbReference type="Proteomes" id="UP000009022">
    <property type="component" value="Unassembled WGS sequence"/>
</dbReference>
<name>B3RYY4_TRIAD</name>
<dbReference type="InParanoid" id="B3RYY4"/>
<sequence length="612" mass="69254">MATNSSFAHLSTSGRVNLGIVRDASRRELSECLRQCPGSKTVVWDEYLFDPLDLVAEFSLLQELEVRKMFPLAPGRLPPHDQQNIIFFTRPKLSLMKWVAENVASEMKKSRTKYDVKFSLFFVPRKSLLCEDKLKELEVFADFEVIGEFNLLLLLFDYDLMSLELELAFRECHLEEDYSSLYYVARSLMILQTIFGTIPKIIYKGNCGKRVANMIVRMRKETSGPDDQTKSQISRLILVDRTVDLITPVLSQLTYEGLIDEHVGLKCTKFPGELLKQRDHGSANPEEDTQSAAIRQTVRLNSGDNLYAEIRDLNFQAVPPILSRQAKKISAAYAERHDAVSVNQIKQFVTKLPSIQAAKKSLANHTTIAEMLKKITDDSAFRDKLQFEQEMIATVDIDKINMYIEELLATGQPITKVLRLICLQSLVSNGLKPKLFEFYCKEILQAYGYEYLPTLINLEKVGLLTTQQPKIFSSIRKALRLLVDDINEQQPTDISFAYSGYAPLSVRLAQYFTEDKQSWKGVEEVLKTIPGEFSEIAQQIPGGLSDKGMEKNDTTLVFFIGGCTYAEIAALRFLSKQEEGNDFIIATTKLLNGTSLLETLIDDMSKAAAKSN</sequence>
<dbReference type="InterPro" id="IPR027482">
    <property type="entry name" value="Sec1-like_dom2"/>
</dbReference>
<dbReference type="FunCoup" id="B3RYY4">
    <property type="interactions" value="2157"/>
</dbReference>
<protein>
    <recommendedName>
        <fullName evidence="4">Vacuolar protein sorting-associated protein 33A</fullName>
    </recommendedName>
</protein>
<dbReference type="eggNOG" id="KOG1302">
    <property type="taxonomic scope" value="Eukaryota"/>
</dbReference>
<dbReference type="STRING" id="10228.B3RYY4"/>
<dbReference type="InterPro" id="IPR001619">
    <property type="entry name" value="Sec1-like"/>
</dbReference>
<dbReference type="GO" id="GO:0005764">
    <property type="term" value="C:lysosome"/>
    <property type="evidence" value="ECO:0000318"/>
    <property type="project" value="GO_Central"/>
</dbReference>